<dbReference type="Pfam" id="PF02311">
    <property type="entry name" value="AraC_binding"/>
    <property type="match status" value="1"/>
</dbReference>
<dbReference type="SUPFAM" id="SSF46689">
    <property type="entry name" value="Homeodomain-like"/>
    <property type="match status" value="2"/>
</dbReference>
<dbReference type="InterPro" id="IPR009057">
    <property type="entry name" value="Homeodomain-like_sf"/>
</dbReference>
<evidence type="ECO:0000259" key="4">
    <source>
        <dbReference type="PROSITE" id="PS01124"/>
    </source>
</evidence>
<dbReference type="GO" id="GO:0003700">
    <property type="term" value="F:DNA-binding transcription factor activity"/>
    <property type="evidence" value="ECO:0007669"/>
    <property type="project" value="InterPro"/>
</dbReference>
<dbReference type="InterPro" id="IPR003313">
    <property type="entry name" value="AraC-bd"/>
</dbReference>
<dbReference type="InterPro" id="IPR011051">
    <property type="entry name" value="RmlC_Cupin_sf"/>
</dbReference>
<evidence type="ECO:0000313" key="6">
    <source>
        <dbReference type="Proteomes" id="UP000182332"/>
    </source>
</evidence>
<evidence type="ECO:0000256" key="2">
    <source>
        <dbReference type="ARBA" id="ARBA00023125"/>
    </source>
</evidence>
<dbReference type="Pfam" id="PF12833">
    <property type="entry name" value="HTH_18"/>
    <property type="match status" value="1"/>
</dbReference>
<dbReference type="InterPro" id="IPR018062">
    <property type="entry name" value="HTH_AraC-typ_CS"/>
</dbReference>
<proteinExistence type="predicted"/>
<accession>A0A1H9YIR2</accession>
<dbReference type="EMBL" id="FOHW01000001">
    <property type="protein sequence ID" value="SES68874.1"/>
    <property type="molecule type" value="Genomic_DNA"/>
</dbReference>
<evidence type="ECO:0000256" key="1">
    <source>
        <dbReference type="ARBA" id="ARBA00023015"/>
    </source>
</evidence>
<protein>
    <submittedName>
        <fullName evidence="5">Transcriptional regulator, AraC family</fullName>
    </submittedName>
</protein>
<dbReference type="Gene3D" id="1.10.10.60">
    <property type="entry name" value="Homeodomain-like"/>
    <property type="match status" value="2"/>
</dbReference>
<dbReference type="PROSITE" id="PS01124">
    <property type="entry name" value="HTH_ARAC_FAMILY_2"/>
    <property type="match status" value="1"/>
</dbReference>
<keyword evidence="1" id="KW-0805">Transcription regulation</keyword>
<dbReference type="PANTHER" id="PTHR43280">
    <property type="entry name" value="ARAC-FAMILY TRANSCRIPTIONAL REGULATOR"/>
    <property type="match status" value="1"/>
</dbReference>
<dbReference type="GO" id="GO:0009893">
    <property type="term" value="P:positive regulation of metabolic process"/>
    <property type="evidence" value="ECO:0007669"/>
    <property type="project" value="UniProtKB-ARBA"/>
</dbReference>
<dbReference type="SMART" id="SM00342">
    <property type="entry name" value="HTH_ARAC"/>
    <property type="match status" value="1"/>
</dbReference>
<name>A0A1H9YIR2_9PSED</name>
<dbReference type="SUPFAM" id="SSF51182">
    <property type="entry name" value="RmlC-like cupins"/>
    <property type="match status" value="1"/>
</dbReference>
<dbReference type="PANTHER" id="PTHR43280:SF27">
    <property type="entry name" value="TRANSCRIPTIONAL REGULATOR MTLR"/>
    <property type="match status" value="1"/>
</dbReference>
<gene>
    <name evidence="5" type="ORF">SAMN05216197_101272</name>
</gene>
<evidence type="ECO:0000256" key="3">
    <source>
        <dbReference type="ARBA" id="ARBA00023163"/>
    </source>
</evidence>
<dbReference type="Proteomes" id="UP000182332">
    <property type="component" value="Unassembled WGS sequence"/>
</dbReference>
<dbReference type="AlphaFoldDB" id="A0A1H9YIR2"/>
<organism evidence="5 6">
    <name type="scientific">Pseudomonas graminis</name>
    <dbReference type="NCBI Taxonomy" id="158627"/>
    <lineage>
        <taxon>Bacteria</taxon>
        <taxon>Pseudomonadati</taxon>
        <taxon>Pseudomonadota</taxon>
        <taxon>Gammaproteobacteria</taxon>
        <taxon>Pseudomonadales</taxon>
        <taxon>Pseudomonadaceae</taxon>
        <taxon>Pseudomonas</taxon>
    </lineage>
</organism>
<evidence type="ECO:0000313" key="5">
    <source>
        <dbReference type="EMBL" id="SES68874.1"/>
    </source>
</evidence>
<sequence>MHCAYGGVMHAPTMTKKGQTMPASRTALFEQLPAELEIILPAPQQSFRWYEHDYPYALARWNHHPEYEIHLIRKGSGKLVAGDYIGAFGPGHVALIGPDLPHDWMGDLTPGEHLQGRDVVLQFDGATLLALRETLPELGELQGLFDRARRGLEFTGETAVQAAELLERIGMAQGLPRLLLFLELLNTLSTAPAREARTLASSCYAPALDARSAERVHRAFDYLQRELTGDIRLSVIAERLHMSEPGFSRFFKRATGHGFIDLMRKLRIQKACRLLLQTQMSIADVCFEVGYINLSNFNRHFRYEMNQTPSDYRRGTAATRFHLNTSKAS</sequence>
<reference evidence="5 6" key="1">
    <citation type="submission" date="2016-10" db="EMBL/GenBank/DDBJ databases">
        <authorList>
            <person name="de Groot N.N."/>
        </authorList>
    </citation>
    <scope>NUCLEOTIDE SEQUENCE [LARGE SCALE GENOMIC DNA]</scope>
    <source>
        <strain evidence="5 6">DSM 11363</strain>
    </source>
</reference>
<feature type="domain" description="HTH araC/xylS-type" evidence="4">
    <location>
        <begin position="217"/>
        <end position="315"/>
    </location>
</feature>
<dbReference type="PROSITE" id="PS00041">
    <property type="entry name" value="HTH_ARAC_FAMILY_1"/>
    <property type="match status" value="1"/>
</dbReference>
<dbReference type="CDD" id="cd06976">
    <property type="entry name" value="cupin_MtlR-like_N"/>
    <property type="match status" value="1"/>
</dbReference>
<dbReference type="GO" id="GO:0043565">
    <property type="term" value="F:sequence-specific DNA binding"/>
    <property type="evidence" value="ECO:0007669"/>
    <property type="project" value="InterPro"/>
</dbReference>
<keyword evidence="3" id="KW-0804">Transcription</keyword>
<dbReference type="InterPro" id="IPR018060">
    <property type="entry name" value="HTH_AraC"/>
</dbReference>
<keyword evidence="2" id="KW-0238">DNA-binding</keyword>